<dbReference type="SMART" id="SM00862">
    <property type="entry name" value="Trans_reg_C"/>
    <property type="match status" value="1"/>
</dbReference>
<dbReference type="OrthoDB" id="9802426at2"/>
<dbReference type="InterPro" id="IPR001789">
    <property type="entry name" value="Sig_transdc_resp-reg_receiver"/>
</dbReference>
<dbReference type="Gene3D" id="3.40.50.2300">
    <property type="match status" value="1"/>
</dbReference>
<dbReference type="Pfam" id="PF00486">
    <property type="entry name" value="Trans_reg_C"/>
    <property type="match status" value="1"/>
</dbReference>
<dbReference type="AlphaFoldDB" id="A0A1P8JWZ7"/>
<keyword evidence="3 5" id="KW-0238">DNA-binding</keyword>
<accession>A0A1P8JWZ7</accession>
<dbReference type="InterPro" id="IPR001867">
    <property type="entry name" value="OmpR/PhoB-type_DNA-bd"/>
</dbReference>
<dbReference type="Proteomes" id="UP000186609">
    <property type="component" value="Chromosome"/>
</dbReference>
<reference evidence="8 9" key="1">
    <citation type="submission" date="2017-01" db="EMBL/GenBank/DDBJ databases">
        <authorList>
            <person name="Mah S.A."/>
            <person name="Swanson W.J."/>
            <person name="Moy G.W."/>
            <person name="Vacquier V.D."/>
        </authorList>
    </citation>
    <scope>NUCLEOTIDE SEQUENCE [LARGE SCALE GENOMIC DNA]</scope>
    <source>
        <strain evidence="8 9">DCY110</strain>
    </source>
</reference>
<dbReference type="PANTHER" id="PTHR48111">
    <property type="entry name" value="REGULATOR OF RPOS"/>
    <property type="match status" value="1"/>
</dbReference>
<gene>
    <name evidence="8" type="ORF">RD110_14645</name>
</gene>
<dbReference type="SMART" id="SM00448">
    <property type="entry name" value="REC"/>
    <property type="match status" value="1"/>
</dbReference>
<dbReference type="Gene3D" id="6.10.250.690">
    <property type="match status" value="1"/>
</dbReference>
<dbReference type="PROSITE" id="PS51755">
    <property type="entry name" value="OMPR_PHOB"/>
    <property type="match status" value="1"/>
</dbReference>
<keyword evidence="2" id="KW-0902">Two-component regulatory system</keyword>
<dbReference type="GO" id="GO:0000156">
    <property type="term" value="F:phosphorelay response regulator activity"/>
    <property type="evidence" value="ECO:0007669"/>
    <property type="project" value="TreeGrafter"/>
</dbReference>
<evidence type="ECO:0000256" key="5">
    <source>
        <dbReference type="PROSITE-ProRule" id="PRU01091"/>
    </source>
</evidence>
<evidence type="ECO:0000313" key="8">
    <source>
        <dbReference type="EMBL" id="APW38277.1"/>
    </source>
</evidence>
<dbReference type="CDD" id="cd00383">
    <property type="entry name" value="trans_reg_C"/>
    <property type="match status" value="1"/>
</dbReference>
<dbReference type="KEGG" id="rhy:RD110_14645"/>
<keyword evidence="9" id="KW-1185">Reference proteome</keyword>
<feature type="domain" description="Response regulatory" evidence="6">
    <location>
        <begin position="2"/>
        <end position="117"/>
    </location>
</feature>
<evidence type="ECO:0000259" key="7">
    <source>
        <dbReference type="PROSITE" id="PS51755"/>
    </source>
</evidence>
<evidence type="ECO:0000256" key="3">
    <source>
        <dbReference type="ARBA" id="ARBA00023125"/>
    </source>
</evidence>
<sequence length="229" mass="25730">MHIGVLEDDPSQRELIMVLIEEGQHTSRGFGLAQTFQEALKRETFDLVLVDWVLPDGTGGQVIEWIRANIGWHLPVIVVTAQEDEETVVAALQAGADDYIVKPPKPLELLARVSSALRRARPNALAILRVGEYEIDIQRERVSLAGEPMAMTQKEFDLSVVLFQNLGKILSRDFLLDRVWGKTADVDVRTVDTHVSRLRRKLSLDGSRGWKLAPVYGFGYRFDRVSGPN</sequence>
<dbReference type="Gene3D" id="1.10.10.10">
    <property type="entry name" value="Winged helix-like DNA-binding domain superfamily/Winged helix DNA-binding domain"/>
    <property type="match status" value="1"/>
</dbReference>
<dbReference type="InterPro" id="IPR036388">
    <property type="entry name" value="WH-like_DNA-bd_sf"/>
</dbReference>
<evidence type="ECO:0000256" key="1">
    <source>
        <dbReference type="ARBA" id="ARBA00022553"/>
    </source>
</evidence>
<organism evidence="8 9">
    <name type="scientific">Rhodoferax koreensis</name>
    <dbReference type="NCBI Taxonomy" id="1842727"/>
    <lineage>
        <taxon>Bacteria</taxon>
        <taxon>Pseudomonadati</taxon>
        <taxon>Pseudomonadota</taxon>
        <taxon>Betaproteobacteria</taxon>
        <taxon>Burkholderiales</taxon>
        <taxon>Comamonadaceae</taxon>
        <taxon>Rhodoferax</taxon>
    </lineage>
</organism>
<evidence type="ECO:0000256" key="4">
    <source>
        <dbReference type="PROSITE-ProRule" id="PRU00169"/>
    </source>
</evidence>
<keyword evidence="1 4" id="KW-0597">Phosphoprotein</keyword>
<feature type="domain" description="OmpR/PhoB-type" evidence="7">
    <location>
        <begin position="125"/>
        <end position="224"/>
    </location>
</feature>
<protein>
    <submittedName>
        <fullName evidence="8">DNA-binding response regulator</fullName>
    </submittedName>
</protein>
<dbReference type="Pfam" id="PF00072">
    <property type="entry name" value="Response_reg"/>
    <property type="match status" value="1"/>
</dbReference>
<name>A0A1P8JWZ7_9BURK</name>
<evidence type="ECO:0000259" key="6">
    <source>
        <dbReference type="PROSITE" id="PS50110"/>
    </source>
</evidence>
<dbReference type="GO" id="GO:0006355">
    <property type="term" value="P:regulation of DNA-templated transcription"/>
    <property type="evidence" value="ECO:0007669"/>
    <property type="project" value="InterPro"/>
</dbReference>
<evidence type="ECO:0000256" key="2">
    <source>
        <dbReference type="ARBA" id="ARBA00023012"/>
    </source>
</evidence>
<proteinExistence type="predicted"/>
<dbReference type="SUPFAM" id="SSF52172">
    <property type="entry name" value="CheY-like"/>
    <property type="match status" value="1"/>
</dbReference>
<dbReference type="InterPro" id="IPR039420">
    <property type="entry name" value="WalR-like"/>
</dbReference>
<evidence type="ECO:0000313" key="9">
    <source>
        <dbReference type="Proteomes" id="UP000186609"/>
    </source>
</evidence>
<feature type="modified residue" description="4-aspartylphosphate" evidence="4">
    <location>
        <position position="51"/>
    </location>
</feature>
<dbReference type="RefSeq" id="WP_076200156.1">
    <property type="nucleotide sequence ID" value="NZ_CP019236.1"/>
</dbReference>
<dbReference type="PROSITE" id="PS50110">
    <property type="entry name" value="RESPONSE_REGULATORY"/>
    <property type="match status" value="1"/>
</dbReference>
<dbReference type="EMBL" id="CP019236">
    <property type="protein sequence ID" value="APW38277.1"/>
    <property type="molecule type" value="Genomic_DNA"/>
</dbReference>
<dbReference type="STRING" id="1842727.RD110_14645"/>
<dbReference type="GO" id="GO:0032993">
    <property type="term" value="C:protein-DNA complex"/>
    <property type="evidence" value="ECO:0007669"/>
    <property type="project" value="TreeGrafter"/>
</dbReference>
<dbReference type="PANTHER" id="PTHR48111:SF40">
    <property type="entry name" value="PHOSPHATE REGULON TRANSCRIPTIONAL REGULATORY PROTEIN PHOB"/>
    <property type="match status" value="1"/>
</dbReference>
<dbReference type="GO" id="GO:0005829">
    <property type="term" value="C:cytosol"/>
    <property type="evidence" value="ECO:0007669"/>
    <property type="project" value="TreeGrafter"/>
</dbReference>
<feature type="DNA-binding region" description="OmpR/PhoB-type" evidence="5">
    <location>
        <begin position="125"/>
        <end position="224"/>
    </location>
</feature>
<dbReference type="InterPro" id="IPR011006">
    <property type="entry name" value="CheY-like_superfamily"/>
</dbReference>
<dbReference type="GO" id="GO:0000976">
    <property type="term" value="F:transcription cis-regulatory region binding"/>
    <property type="evidence" value="ECO:0007669"/>
    <property type="project" value="TreeGrafter"/>
</dbReference>